<dbReference type="AlphaFoldDB" id="A0A831LNF5"/>
<comment type="caution">
    <text evidence="2">The sequence shown here is derived from an EMBL/GenBank/DDBJ whole genome shotgun (WGS) entry which is preliminary data.</text>
</comment>
<dbReference type="NCBIfam" id="NF033539">
    <property type="entry name" value="transpos_IS1380"/>
    <property type="match status" value="1"/>
</dbReference>
<dbReference type="InterPro" id="IPR047960">
    <property type="entry name" value="Transpos_IS1380"/>
</dbReference>
<organism evidence="2">
    <name type="scientific">Geoalkalibacter subterraneus</name>
    <dbReference type="NCBI Taxonomy" id="483547"/>
    <lineage>
        <taxon>Bacteria</taxon>
        <taxon>Pseudomonadati</taxon>
        <taxon>Thermodesulfobacteriota</taxon>
        <taxon>Desulfuromonadia</taxon>
        <taxon>Desulfuromonadales</taxon>
        <taxon>Geoalkalibacteraceae</taxon>
        <taxon>Geoalkalibacter</taxon>
    </lineage>
</organism>
<protein>
    <submittedName>
        <fullName evidence="2">IS1380 family transposase</fullName>
    </submittedName>
</protein>
<proteinExistence type="predicted"/>
<accession>A0A831LNF5</accession>
<feature type="domain" description="Transposase DDE" evidence="1">
    <location>
        <begin position="55"/>
        <end position="496"/>
    </location>
</feature>
<evidence type="ECO:0000313" key="2">
    <source>
        <dbReference type="EMBL" id="HDR46891.1"/>
    </source>
</evidence>
<dbReference type="Pfam" id="PF13701">
    <property type="entry name" value="DDE_Tnp_1_4"/>
    <property type="match status" value="1"/>
</dbReference>
<sequence>MLQIEVRTRYSQEVKLNRKKPFAVVKSKCSKQTFTQNERPQTVRSRKQDLTRRVNKELSIKFTESGLTSYAGFELLTNYLSRIGLNSVIRRHLGRADLAGDYGVVSMLRLILGMLIAGGRRLQHVEYLRSDPVLLRFCHLAKLPGERTLSRWLKNFKAATLERLYDLNAEIVGRVVGLLDLGAITVDVDGTVVSTGMKVERAFRGYNPHRRKVPSYYPITAALAETGHMLRVKNRSGNVHDGKASIAFLRALFGQIRETLGGAKKVRLRMDGAFFSEEVLRLVRSRGAGYAIKVPFWRCLDLKGVISRSRRWSRVGRGIDCLEYRLEMWGMEHRVVIYRKKVGHRTRKNYQLDLFDPDDGHWEYSAVTTDLPLGGKRLWHFMCGRGVHEKIIGRMKSDLAFGSVPTNHYGANSAWQQMATLAHNLLINFQIETGASRRHRSWKNTLVYRLKSVRTLRFELLCRAGRVVNPNGKTVLKLSRNDIARKSYLLLADSLKNIA</sequence>
<dbReference type="Proteomes" id="UP000886162">
    <property type="component" value="Unassembled WGS sequence"/>
</dbReference>
<reference evidence="2" key="1">
    <citation type="journal article" date="2020" name="mSystems">
        <title>Genome- and Community-Level Interaction Insights into Carbon Utilization and Element Cycling Functions of Hydrothermarchaeota in Hydrothermal Sediment.</title>
        <authorList>
            <person name="Zhou Z."/>
            <person name="Liu Y."/>
            <person name="Xu W."/>
            <person name="Pan J."/>
            <person name="Luo Z.H."/>
            <person name="Li M."/>
        </authorList>
    </citation>
    <scope>NUCLEOTIDE SEQUENCE [LARGE SCALE GENOMIC DNA]</scope>
    <source>
        <strain evidence="2">SpSt-1220</strain>
    </source>
</reference>
<gene>
    <name evidence="2" type="ORF">ENN94_04230</name>
</gene>
<dbReference type="EMBL" id="DSDO01000294">
    <property type="protein sequence ID" value="HDR46891.1"/>
    <property type="molecule type" value="Genomic_DNA"/>
</dbReference>
<evidence type="ECO:0000259" key="1">
    <source>
        <dbReference type="Pfam" id="PF13701"/>
    </source>
</evidence>
<dbReference type="InterPro" id="IPR025668">
    <property type="entry name" value="Tnp_DDE_dom"/>
</dbReference>
<name>A0A831LNF5_9BACT</name>